<comment type="similarity">
    <text evidence="6">Belongs to the NleE/OspZ family.</text>
</comment>
<keyword evidence="5" id="KW-0843">Virulence</keyword>
<proteinExistence type="inferred from homology"/>
<sequence>MHAGNVSPYSTVLTGWRDHPHALPLLDRVRHACHPANWDAAMAAPLTVPDRVFATGNTRLEARLLPVYFYQRPRIEQDMARWYTPHCQFRRLDPGEANCAETSWQTVLAGLRPMGQFSVPTLFSPVLHAILTLDRIGAFVFPRESTDTLLIVVIYRRDAEQGESFARRFIELYRQKQEVMRSMTGSAADKAIASEKVVARAMGEILHYTDASIDAYLKHLDTLGQPPQDTGTG</sequence>
<accession>A0A2S0P9P1</accession>
<keyword evidence="4" id="KW-1048">Host nucleus</keyword>
<dbReference type="AlphaFoldDB" id="A0A2S0P9P1"/>
<evidence type="ECO:0000313" key="8">
    <source>
        <dbReference type="Proteomes" id="UP000244173"/>
    </source>
</evidence>
<evidence type="ECO:0000256" key="3">
    <source>
        <dbReference type="ARBA" id="ARBA00022525"/>
    </source>
</evidence>
<evidence type="ECO:0000313" key="7">
    <source>
        <dbReference type="EMBL" id="AVY94091.1"/>
    </source>
</evidence>
<comment type="subcellular location">
    <subcellularLocation>
        <location evidence="1">Host nucleus</location>
    </subcellularLocation>
    <subcellularLocation>
        <location evidence="2">Secreted</location>
    </subcellularLocation>
</comment>
<dbReference type="RefSeq" id="WP_107889163.1">
    <property type="nucleotide sequence ID" value="NZ_CP028519.1"/>
</dbReference>
<dbReference type="Proteomes" id="UP000244173">
    <property type="component" value="Chromosome"/>
</dbReference>
<dbReference type="Pfam" id="PF20798">
    <property type="entry name" value="NleE"/>
    <property type="match status" value="1"/>
</dbReference>
<evidence type="ECO:0000256" key="4">
    <source>
        <dbReference type="ARBA" id="ARBA00022562"/>
    </source>
</evidence>
<reference evidence="7 8" key="1">
    <citation type="submission" date="2018-04" db="EMBL/GenBank/DDBJ databases">
        <title>Denitrifier Microvirgula.</title>
        <authorList>
            <person name="Anderson E."/>
            <person name="Jang J."/>
            <person name="Ishii S."/>
        </authorList>
    </citation>
    <scope>NUCLEOTIDE SEQUENCE [LARGE SCALE GENOMIC DNA]</scope>
    <source>
        <strain evidence="7 8">BE2.4</strain>
    </source>
</reference>
<organism evidence="7 8">
    <name type="scientific">Microvirgula aerodenitrificans</name>
    <dbReference type="NCBI Taxonomy" id="57480"/>
    <lineage>
        <taxon>Bacteria</taxon>
        <taxon>Pseudomonadati</taxon>
        <taxon>Pseudomonadota</taxon>
        <taxon>Betaproteobacteria</taxon>
        <taxon>Neisseriales</taxon>
        <taxon>Aquaspirillaceae</taxon>
        <taxon>Microvirgula</taxon>
    </lineage>
</organism>
<dbReference type="STRING" id="1122240.GCA_000620105_02254"/>
<keyword evidence="3" id="KW-0964">Secreted</keyword>
<gene>
    <name evidence="7" type="ORF">DAI18_08540</name>
</gene>
<evidence type="ECO:0000256" key="5">
    <source>
        <dbReference type="ARBA" id="ARBA00023026"/>
    </source>
</evidence>
<dbReference type="GO" id="GO:0005576">
    <property type="term" value="C:extracellular region"/>
    <property type="evidence" value="ECO:0007669"/>
    <property type="project" value="UniProtKB-SubCell"/>
</dbReference>
<dbReference type="InterPro" id="IPR048901">
    <property type="entry name" value="NleE/OspZ"/>
</dbReference>
<keyword evidence="8" id="KW-1185">Reference proteome</keyword>
<dbReference type="GO" id="GO:0042025">
    <property type="term" value="C:host cell nucleus"/>
    <property type="evidence" value="ECO:0007669"/>
    <property type="project" value="UniProtKB-SubCell"/>
</dbReference>
<name>A0A2S0P9P1_9NEIS</name>
<dbReference type="NCBIfam" id="NF033830">
    <property type="entry name" value="NleE_fam_methyl"/>
    <property type="match status" value="1"/>
</dbReference>
<evidence type="ECO:0000256" key="1">
    <source>
        <dbReference type="ARBA" id="ARBA00004147"/>
    </source>
</evidence>
<evidence type="ECO:0000256" key="2">
    <source>
        <dbReference type="ARBA" id="ARBA00004613"/>
    </source>
</evidence>
<evidence type="ECO:0000256" key="6">
    <source>
        <dbReference type="ARBA" id="ARBA00038516"/>
    </source>
</evidence>
<protein>
    <submittedName>
        <fullName evidence="7">IS1 encoded protein</fullName>
    </submittedName>
</protein>
<dbReference type="EMBL" id="CP028519">
    <property type="protein sequence ID" value="AVY94091.1"/>
    <property type="molecule type" value="Genomic_DNA"/>
</dbReference>
<dbReference type="KEGG" id="maer:DAI18_08540"/>